<organism evidence="1 2">
    <name type="scientific">Steinernema glaseri</name>
    <dbReference type="NCBI Taxonomy" id="37863"/>
    <lineage>
        <taxon>Eukaryota</taxon>
        <taxon>Metazoa</taxon>
        <taxon>Ecdysozoa</taxon>
        <taxon>Nematoda</taxon>
        <taxon>Chromadorea</taxon>
        <taxon>Rhabditida</taxon>
        <taxon>Tylenchina</taxon>
        <taxon>Panagrolaimomorpha</taxon>
        <taxon>Strongyloidoidea</taxon>
        <taxon>Steinernematidae</taxon>
        <taxon>Steinernema</taxon>
    </lineage>
</organism>
<dbReference type="WBParaSite" id="L893_g370.t1">
    <property type="protein sequence ID" value="L893_g370.t1"/>
    <property type="gene ID" value="L893_g370"/>
</dbReference>
<dbReference type="AlphaFoldDB" id="A0A1I8A9S7"/>
<evidence type="ECO:0000313" key="1">
    <source>
        <dbReference type="Proteomes" id="UP000095287"/>
    </source>
</evidence>
<proteinExistence type="predicted"/>
<name>A0A1I8A9S7_9BILA</name>
<keyword evidence="1" id="KW-1185">Reference proteome</keyword>
<protein>
    <submittedName>
        <fullName evidence="2">C2 tensin-type domain-containing protein</fullName>
    </submittedName>
</protein>
<accession>A0A1I8A9S7</accession>
<dbReference type="Proteomes" id="UP000095287">
    <property type="component" value="Unplaced"/>
</dbReference>
<reference evidence="2" key="1">
    <citation type="submission" date="2016-11" db="UniProtKB">
        <authorList>
            <consortium name="WormBaseParasite"/>
        </authorList>
    </citation>
    <scope>IDENTIFICATION</scope>
</reference>
<evidence type="ECO:0000313" key="2">
    <source>
        <dbReference type="WBParaSite" id="L893_g370.t1"/>
    </source>
</evidence>
<sequence length="482" mass="55038">MWAVGDDEPFGHVMLKWHRSPSEIQSSQLIRLSVSALVADMDFLNNHYEKMWAMVKGPRPFPVRSEKEEVILHAKFDAESGGIMVTLYFKHVFKNCGAAFLCSELEDPDLWHASYTKLTVTKVRSGEPIQDLDFRLMHFMIPQLSNANVITTIHFDLHTYPAITDRQPKITQFVNSLCALAEDIPRLFAVDKVMVELMNLNERENIANLDKIMNRFGQGAQVRIQRANTPILHSLLIAGMAFDGETAPLRKIDFHFLIESMAAHGDRFIAKGAQLRIRIMEPIETSVELKWLSKALANRNSFHANRIEFIAPQGRVSSFQRMFFPLAGCPHVGYLFDGVRSMANAAQKFKRVSVELDREFGLSPGMPFELKLKANKRVLIQFNESYAYCHYRMFDTPHVLEVGEHVTLKERLRISPSSGARLVFTFCELPYGSPIQPEWIKGTWIGSQIALNDAPFEVSTRVVPREEAQRDLHNQELPCHIQ</sequence>